<gene>
    <name evidence="1" type="ORF">AYM40_28260</name>
</gene>
<dbReference type="InterPro" id="IPR015946">
    <property type="entry name" value="KH_dom-like_a/b"/>
</dbReference>
<sequence length="398" mass="42816">MNTTDKKPFVTVPLEASSFPTAFPFAERSASQSLSYGHPGAEEYRCEIFGINHFQKEGLVREASTGRTWRLAADEGSYLRGTDLAPAPLSHWGAGIHGDVVLTIASLARAQGLELRKLSVVVQQGFASKGSLAKGEAVGLVFNLSCQVEMDIDCDRNTASNLVKQALLASPVMNAMITAREGTFALYLNNQRTPHSGLLDSKNSQTDPLTIHSGTFEPTNESVWPTIVTRRPGTGEKGFVLEDDSASSVSWYVQAEGELDMGTGLVHTTVNFPKTGANSRWSLVSDGSGKMAPSPRAYFSIGTAFCYHTQFCRYIDFRRLSVGPTVLVQSSSFSVDDTGGSLKASASPFDTHVFLNGDIDVAAATPLPKVAANTCYAHRALETAIEMSVDINLMQTTN</sequence>
<organism evidence="1 2">
    <name type="scientific">Paraburkholderia phytofirmans OLGA172</name>
    <dbReference type="NCBI Taxonomy" id="1417228"/>
    <lineage>
        <taxon>Bacteria</taxon>
        <taxon>Pseudomonadati</taxon>
        <taxon>Pseudomonadota</taxon>
        <taxon>Betaproteobacteria</taxon>
        <taxon>Burkholderiales</taxon>
        <taxon>Burkholderiaceae</taxon>
        <taxon>Paraburkholderia</taxon>
    </lineage>
</organism>
<accession>A0A160FSS9</accession>
<proteinExistence type="predicted"/>
<evidence type="ECO:0000313" key="2">
    <source>
        <dbReference type="Proteomes" id="UP000076852"/>
    </source>
</evidence>
<reference evidence="1 2" key="1">
    <citation type="journal article" date="2016" name="Gene">
        <title>PacBio SMRT assembly of a complex multi-replicon genome reveals chlorocatechol degradative operon in a region of genome plasticity.</title>
        <authorList>
            <person name="Ricker N."/>
            <person name="Shen S.Y."/>
            <person name="Goordial J."/>
            <person name="Jin S."/>
            <person name="Fulthorpe R.R."/>
        </authorList>
    </citation>
    <scope>NUCLEOTIDE SEQUENCE [LARGE SCALE GENOMIC DNA]</scope>
    <source>
        <strain evidence="1 2">OLGA172</strain>
    </source>
</reference>
<dbReference type="EMBL" id="CP014579">
    <property type="protein sequence ID" value="ANB76160.1"/>
    <property type="molecule type" value="Genomic_DNA"/>
</dbReference>
<evidence type="ECO:0000313" key="1">
    <source>
        <dbReference type="EMBL" id="ANB76160.1"/>
    </source>
</evidence>
<name>A0A160FSS9_9BURK</name>
<dbReference type="Gene3D" id="3.30.300.20">
    <property type="match status" value="2"/>
</dbReference>
<dbReference type="RefSeq" id="WP_063499409.1">
    <property type="nucleotide sequence ID" value="NZ_CP014579.1"/>
</dbReference>
<dbReference type="KEGG" id="buz:AYM40_28260"/>
<dbReference type="AlphaFoldDB" id="A0A160FSS9"/>
<dbReference type="InterPro" id="IPR036102">
    <property type="entry name" value="OsmC/Ohrsf"/>
</dbReference>
<dbReference type="OrthoDB" id="5540854at2"/>
<dbReference type="Proteomes" id="UP000076852">
    <property type="component" value="Chromosome 2"/>
</dbReference>
<dbReference type="SUPFAM" id="SSF82784">
    <property type="entry name" value="OsmC-like"/>
    <property type="match status" value="2"/>
</dbReference>
<keyword evidence="2" id="KW-1185">Reference proteome</keyword>
<protein>
    <submittedName>
        <fullName evidence="1">Uncharacterized protein</fullName>
    </submittedName>
</protein>